<dbReference type="InterPro" id="IPR021146">
    <property type="entry name" value="Phage_gp6-like_head-tail"/>
</dbReference>
<dbReference type="RefSeq" id="WP_178312364.1">
    <property type="nucleotide sequence ID" value="NZ_JACATM010000046.1"/>
</dbReference>
<accession>A0A316MDJ3</accession>
<gene>
    <name evidence="1" type="ORF">DBY38_02325</name>
</gene>
<comment type="caution">
    <text evidence="1">The sequence shown here is derived from an EMBL/GenBank/DDBJ whole genome shotgun (WGS) entry which is preliminary data.</text>
</comment>
<dbReference type="AlphaFoldDB" id="A0A316MDJ3"/>
<dbReference type="Gene3D" id="1.10.246.150">
    <property type="match status" value="1"/>
</dbReference>
<evidence type="ECO:0008006" key="3">
    <source>
        <dbReference type="Google" id="ProtNLM"/>
    </source>
</evidence>
<dbReference type="Pfam" id="PF05135">
    <property type="entry name" value="Phage_connect_1"/>
    <property type="match status" value="1"/>
</dbReference>
<dbReference type="EMBL" id="QAMZ01000011">
    <property type="protein sequence ID" value="PWL55185.1"/>
    <property type="molecule type" value="Genomic_DNA"/>
</dbReference>
<evidence type="ECO:0000313" key="2">
    <source>
        <dbReference type="Proteomes" id="UP000246114"/>
    </source>
</evidence>
<evidence type="ECO:0000313" key="1">
    <source>
        <dbReference type="EMBL" id="PWL55185.1"/>
    </source>
</evidence>
<reference evidence="1 2" key="1">
    <citation type="submission" date="2018-03" db="EMBL/GenBank/DDBJ databases">
        <title>The uncultured portion of the human microbiome is neutrally assembled.</title>
        <authorList>
            <person name="Jeraldo P."/>
            <person name="Boardman L."/>
            <person name="White B.A."/>
            <person name="Nelson H."/>
            <person name="Goldenfeld N."/>
            <person name="Chia N."/>
        </authorList>
    </citation>
    <scope>NUCLEOTIDE SEQUENCE [LARGE SCALE GENOMIC DNA]</scope>
    <source>
        <strain evidence="1">CIM:MAG 903</strain>
    </source>
</reference>
<organism evidence="1 2">
    <name type="scientific">Clostridium cadaveris</name>
    <dbReference type="NCBI Taxonomy" id="1529"/>
    <lineage>
        <taxon>Bacteria</taxon>
        <taxon>Bacillati</taxon>
        <taxon>Bacillota</taxon>
        <taxon>Clostridia</taxon>
        <taxon>Eubacteriales</taxon>
        <taxon>Clostridiaceae</taxon>
        <taxon>Clostridium</taxon>
    </lineage>
</organism>
<name>A0A316MDJ3_9CLOT</name>
<sequence>MTQSEQKVKILEAVKLRPGISNISDTLLSDFISDVFNDISQYINLIEGAEMPQGCISIVKDLVVIKCNKLGSEGVSSESHEGISQSYIEDIPKDVKSRLRRYRRLPL</sequence>
<proteinExistence type="predicted"/>
<dbReference type="InterPro" id="IPR053746">
    <property type="entry name" value="Viral_HT_Connector_Assembly"/>
</dbReference>
<dbReference type="Proteomes" id="UP000246114">
    <property type="component" value="Unassembled WGS sequence"/>
</dbReference>
<protein>
    <recommendedName>
        <fullName evidence="3">Phage gp6-like head-tail connector protein</fullName>
    </recommendedName>
</protein>